<keyword evidence="7" id="KW-1185">Reference proteome</keyword>
<dbReference type="Pfam" id="PF00126">
    <property type="entry name" value="HTH_1"/>
    <property type="match status" value="1"/>
</dbReference>
<dbReference type="Gene3D" id="3.40.190.290">
    <property type="match status" value="1"/>
</dbReference>
<dbReference type="InterPro" id="IPR000847">
    <property type="entry name" value="LysR_HTH_N"/>
</dbReference>
<sequence>MSDLDWNQINTFLAVADTGSLVAAARSLRMTQPALGRQISMLEEKLGSSLFIRGRSGMKLTETGLALVDEARAVKNEVDRFLLKAAGHDERISGTVRITASRVVSIYILPAMLARLKQAEPAIEIELVPDNAVANLIARDADIAIRMVRPLQNDLIATKITEIPLGAYAHQSYIARRGRPETIDDLKHHDVIGYDREDRMLVAMRELGIPAERSFFSIRTDDEVAAWEMVKAGAGIGFAQQHLAADAPGIVRVVPDLPIPTLPVWLTAHQDLRTSRRIRRVMDFLTEELKALAARI</sequence>
<comment type="similarity">
    <text evidence="1">Belongs to the LysR transcriptional regulatory family.</text>
</comment>
<dbReference type="Pfam" id="PF03466">
    <property type="entry name" value="LysR_substrate"/>
    <property type="match status" value="1"/>
</dbReference>
<name>A0ABT8YMU0_9HYPH</name>
<keyword evidence="4" id="KW-0804">Transcription</keyword>
<dbReference type="InterPro" id="IPR058163">
    <property type="entry name" value="LysR-type_TF_proteobact-type"/>
</dbReference>
<dbReference type="PANTHER" id="PTHR30537:SF3">
    <property type="entry name" value="TRANSCRIPTIONAL REGULATORY PROTEIN"/>
    <property type="match status" value="1"/>
</dbReference>
<accession>A0ABT8YMU0</accession>
<reference evidence="6" key="1">
    <citation type="journal article" date="2015" name="Int. J. Syst. Evol. Microbiol.">
        <title>Rhizobium alvei sp. nov., isolated from a freshwater river.</title>
        <authorList>
            <person name="Sheu S.Y."/>
            <person name="Huang H.W."/>
            <person name="Young C.C."/>
            <person name="Chen W.M."/>
        </authorList>
    </citation>
    <scope>NUCLEOTIDE SEQUENCE</scope>
    <source>
        <strain evidence="6">TNR-22</strain>
    </source>
</reference>
<dbReference type="Gene3D" id="1.10.10.10">
    <property type="entry name" value="Winged helix-like DNA-binding domain superfamily/Winged helix DNA-binding domain"/>
    <property type="match status" value="1"/>
</dbReference>
<evidence type="ECO:0000259" key="5">
    <source>
        <dbReference type="PROSITE" id="PS50931"/>
    </source>
</evidence>
<gene>
    <name evidence="6" type="ORF">Q4481_13600</name>
</gene>
<protein>
    <submittedName>
        <fullName evidence="6">LysR family transcriptional regulator</fullName>
    </submittedName>
</protein>
<dbReference type="EMBL" id="JAUOZU010000008">
    <property type="protein sequence ID" value="MDO6964998.1"/>
    <property type="molecule type" value="Genomic_DNA"/>
</dbReference>
<evidence type="ECO:0000313" key="7">
    <source>
        <dbReference type="Proteomes" id="UP001174932"/>
    </source>
</evidence>
<evidence type="ECO:0000256" key="3">
    <source>
        <dbReference type="ARBA" id="ARBA00023125"/>
    </source>
</evidence>
<dbReference type="PRINTS" id="PR00039">
    <property type="entry name" value="HTHLYSR"/>
</dbReference>
<dbReference type="RefSeq" id="WP_304376915.1">
    <property type="nucleotide sequence ID" value="NZ_JAUOZU010000008.1"/>
</dbReference>
<dbReference type="Proteomes" id="UP001174932">
    <property type="component" value="Unassembled WGS sequence"/>
</dbReference>
<feature type="domain" description="HTH lysR-type" evidence="5">
    <location>
        <begin position="4"/>
        <end position="61"/>
    </location>
</feature>
<dbReference type="SUPFAM" id="SSF53850">
    <property type="entry name" value="Periplasmic binding protein-like II"/>
    <property type="match status" value="1"/>
</dbReference>
<proteinExistence type="inferred from homology"/>
<evidence type="ECO:0000256" key="4">
    <source>
        <dbReference type="ARBA" id="ARBA00023163"/>
    </source>
</evidence>
<evidence type="ECO:0000256" key="1">
    <source>
        <dbReference type="ARBA" id="ARBA00009437"/>
    </source>
</evidence>
<dbReference type="PANTHER" id="PTHR30537">
    <property type="entry name" value="HTH-TYPE TRANSCRIPTIONAL REGULATOR"/>
    <property type="match status" value="1"/>
</dbReference>
<comment type="caution">
    <text evidence="6">The sequence shown here is derived from an EMBL/GenBank/DDBJ whole genome shotgun (WGS) entry which is preliminary data.</text>
</comment>
<dbReference type="InterPro" id="IPR036390">
    <property type="entry name" value="WH_DNA-bd_sf"/>
</dbReference>
<evidence type="ECO:0000256" key="2">
    <source>
        <dbReference type="ARBA" id="ARBA00023015"/>
    </source>
</evidence>
<dbReference type="SUPFAM" id="SSF46785">
    <property type="entry name" value="Winged helix' DNA-binding domain"/>
    <property type="match status" value="1"/>
</dbReference>
<dbReference type="InterPro" id="IPR005119">
    <property type="entry name" value="LysR_subst-bd"/>
</dbReference>
<keyword evidence="2" id="KW-0805">Transcription regulation</keyword>
<keyword evidence="3" id="KW-0238">DNA-binding</keyword>
<reference evidence="6" key="2">
    <citation type="submission" date="2023-07" db="EMBL/GenBank/DDBJ databases">
        <authorList>
            <person name="Shen H."/>
        </authorList>
    </citation>
    <scope>NUCLEOTIDE SEQUENCE</scope>
    <source>
        <strain evidence="6">TNR-22</strain>
    </source>
</reference>
<evidence type="ECO:0000313" key="6">
    <source>
        <dbReference type="EMBL" id="MDO6964998.1"/>
    </source>
</evidence>
<dbReference type="PROSITE" id="PS50931">
    <property type="entry name" value="HTH_LYSR"/>
    <property type="match status" value="1"/>
</dbReference>
<dbReference type="InterPro" id="IPR036388">
    <property type="entry name" value="WH-like_DNA-bd_sf"/>
</dbReference>
<organism evidence="6 7">
    <name type="scientific">Rhizobium alvei</name>
    <dbReference type="NCBI Taxonomy" id="1132659"/>
    <lineage>
        <taxon>Bacteria</taxon>
        <taxon>Pseudomonadati</taxon>
        <taxon>Pseudomonadota</taxon>
        <taxon>Alphaproteobacteria</taxon>
        <taxon>Hyphomicrobiales</taxon>
        <taxon>Rhizobiaceae</taxon>
        <taxon>Rhizobium/Agrobacterium group</taxon>
        <taxon>Rhizobium</taxon>
    </lineage>
</organism>